<dbReference type="Proteomes" id="UP000029999">
    <property type="component" value="Unassembled WGS sequence"/>
</dbReference>
<comment type="caution">
    <text evidence="2">The sequence shown here is derived from an EMBL/GenBank/DDBJ whole genome shotgun (WGS) entry which is preliminary data.</text>
</comment>
<reference evidence="2 3" key="1">
    <citation type="submission" date="2014-09" db="EMBL/GenBank/DDBJ databases">
        <authorList>
            <person name="Grob C."/>
            <person name="Taubert M."/>
            <person name="Howat A.M."/>
            <person name="Burns O.J."/>
            <person name="Dixon J.L."/>
            <person name="Chen Y."/>
            <person name="Murrell J.C."/>
        </authorList>
    </citation>
    <scope>NUCLEOTIDE SEQUENCE [LARGE SCALE GENOMIC DNA]</scope>
    <source>
        <strain evidence="2">L4</strain>
    </source>
</reference>
<evidence type="ECO:0000256" key="1">
    <source>
        <dbReference type="SAM" id="Phobius"/>
    </source>
</evidence>
<dbReference type="EMBL" id="JRQD01000004">
    <property type="protein sequence ID" value="KGM06596.1"/>
    <property type="molecule type" value="Genomic_DNA"/>
</dbReference>
<keyword evidence="1" id="KW-1133">Transmembrane helix</keyword>
<accession>A0A0A0BF57</accession>
<protein>
    <submittedName>
        <fullName evidence="2">Uncharacterized protein</fullName>
    </submittedName>
</protein>
<dbReference type="AlphaFoldDB" id="A0A0A0BF57"/>
<keyword evidence="1" id="KW-0472">Membrane</keyword>
<keyword evidence="1" id="KW-0812">Transmembrane</keyword>
<proteinExistence type="predicted"/>
<evidence type="ECO:0000313" key="2">
    <source>
        <dbReference type="EMBL" id="KGM06596.1"/>
    </source>
</evidence>
<sequence>MAWGGGVKFLEGLFLLALCIFNEFAQGAMPVIVWSLGSLRFFRLFALILL</sequence>
<gene>
    <name evidence="2" type="ORF">LP43_1820</name>
</gene>
<evidence type="ECO:0000313" key="3">
    <source>
        <dbReference type="Proteomes" id="UP000029999"/>
    </source>
</evidence>
<feature type="transmembrane region" description="Helical" evidence="1">
    <location>
        <begin position="12"/>
        <end position="36"/>
    </location>
</feature>
<organism evidence="2 3">
    <name type="scientific">Methylophaga thiooxydans</name>
    <dbReference type="NCBI Taxonomy" id="392484"/>
    <lineage>
        <taxon>Bacteria</taxon>
        <taxon>Pseudomonadati</taxon>
        <taxon>Pseudomonadota</taxon>
        <taxon>Gammaproteobacteria</taxon>
        <taxon>Thiotrichales</taxon>
        <taxon>Piscirickettsiaceae</taxon>
        <taxon>Methylophaga</taxon>
    </lineage>
</organism>
<name>A0A0A0BF57_9GAMM</name>